<keyword evidence="9" id="KW-0812">Transmembrane</keyword>
<comment type="cofactor">
    <cofactor evidence="1">
        <name>Zn(2+)</name>
        <dbReference type="ChEBI" id="CHEBI:29105"/>
    </cofactor>
</comment>
<dbReference type="SUPFAM" id="SSF55486">
    <property type="entry name" value="Metalloproteases ('zincins'), catalytic domain"/>
    <property type="match status" value="1"/>
</dbReference>
<evidence type="ECO:0000313" key="13">
    <source>
        <dbReference type="Proteomes" id="UP000008281"/>
    </source>
</evidence>
<evidence type="ECO:0000256" key="9">
    <source>
        <dbReference type="SAM" id="Phobius"/>
    </source>
</evidence>
<feature type="compositionally biased region" description="Basic and acidic residues" evidence="8">
    <location>
        <begin position="30"/>
        <end position="59"/>
    </location>
</feature>
<dbReference type="InterPro" id="IPR000718">
    <property type="entry name" value="Peptidase_M13"/>
</dbReference>
<dbReference type="Gene3D" id="1.10.1380.10">
    <property type="entry name" value="Neutral endopeptidase , domain2"/>
    <property type="match status" value="1"/>
</dbReference>
<feature type="compositionally biased region" description="Basic and acidic residues" evidence="8">
    <location>
        <begin position="8"/>
        <end position="23"/>
    </location>
</feature>
<feature type="domain" description="Peptidase M13 N-terminal" evidence="11">
    <location>
        <begin position="283"/>
        <end position="433"/>
    </location>
</feature>
<evidence type="ECO:0000256" key="4">
    <source>
        <dbReference type="ARBA" id="ARBA00022723"/>
    </source>
</evidence>
<dbReference type="CDD" id="cd08662">
    <property type="entry name" value="M13"/>
    <property type="match status" value="1"/>
</dbReference>
<dbReference type="InterPro" id="IPR008753">
    <property type="entry name" value="Peptidase_M13_N"/>
</dbReference>
<protein>
    <recommendedName>
        <fullName evidence="14">Peptidase M13 C-terminal domain-containing protein</fullName>
    </recommendedName>
</protein>
<dbReference type="OMA" id="INTTHEA"/>
<evidence type="ECO:0000256" key="3">
    <source>
        <dbReference type="ARBA" id="ARBA00022670"/>
    </source>
</evidence>
<evidence type="ECO:0000256" key="8">
    <source>
        <dbReference type="SAM" id="MobiDB-lite"/>
    </source>
</evidence>
<dbReference type="Gene3D" id="3.40.390.10">
    <property type="entry name" value="Collagenase (Catalytic Domain)"/>
    <property type="match status" value="2"/>
</dbReference>
<sequence length="696" mass="79320">MVLNLESKPSKEKVPKPKKEAKPGKKLNPLKKEKPVKQKKIKAADPKKGGVVKPKDPKQGKVKTPNLFKKPKLLKKDEDVKVYNASPAPGQAARAPEPKNKKSYKSLLIHGVLVCIILALSLALLLVLLLSGKDKRNVCETPECISLSQQLLNWRDESVDPCKDFFQYSCGKYNEHVAVQGDSLDKHNRIVHGLMRGILESTGAYIGQSQIDFGLFTLQVASASHLVITGSRYKLPHPDVIKANFKEVYGYNPDENQLTEMVACNEEYIQLFLTISLELSEYSTLKDSIKSIGFDKIVKGTLKSRSKSWEKVEKMIMVDKNFVENAEDINNFIQQKKRQIANILFYKHFETSFRDLRSSPCHSMVAERLPLASNRMFVRNHLDKKNIEDAADLLENSRDVFIEMIEDSKWLDDKTKKNAIKKVKAMKAIVGYPKEFEKTGALDEIFADLDMNPNLSYHTMMRNIQEFRIHLVTSFGTSESTIDPTLYEFSTNAFYSSLGNSITISTNIIDDPLFHHSFPEYAKIAGVGFIINHEIGHGFDNGGRLFDENGNPKNWWTEKDVKEYEKRMMCLVEQYEKYDDPTFGKNLNGSLTLREMGADQISADVGWRSFKKIDLEEEQRLVGFEDYEIEKLYFQIGALNWCSPRPSHSLQMQLVDDHPVNNFRVNGVFANMKQFADTYDCPAGSPMNPKTKCEMF</sequence>
<evidence type="ECO:0008006" key="14">
    <source>
        <dbReference type="Google" id="ProtNLM"/>
    </source>
</evidence>
<dbReference type="GO" id="GO:0004222">
    <property type="term" value="F:metalloendopeptidase activity"/>
    <property type="evidence" value="ECO:0007669"/>
    <property type="project" value="InterPro"/>
</dbReference>
<evidence type="ECO:0000259" key="11">
    <source>
        <dbReference type="Pfam" id="PF05649"/>
    </source>
</evidence>
<dbReference type="GO" id="GO:0016485">
    <property type="term" value="P:protein processing"/>
    <property type="evidence" value="ECO:0007669"/>
    <property type="project" value="TreeGrafter"/>
</dbReference>
<feature type="region of interest" description="Disordered" evidence="8">
    <location>
        <begin position="1"/>
        <end position="68"/>
    </location>
</feature>
<dbReference type="InterPro" id="IPR042089">
    <property type="entry name" value="Peptidase_M13_dom_2"/>
</dbReference>
<dbReference type="eggNOG" id="KOG3624">
    <property type="taxonomic scope" value="Eukaryota"/>
</dbReference>
<dbReference type="EMBL" id="DS268421">
    <property type="protein sequence ID" value="EFO88807.1"/>
    <property type="molecule type" value="Genomic_DNA"/>
</dbReference>
<dbReference type="OrthoDB" id="5873741at2759"/>
<dbReference type="PANTHER" id="PTHR11733:SF7">
    <property type="entry name" value="NEPRILYSIN METALLOPEPTIDASE FAMILY-RELATED"/>
    <property type="match status" value="1"/>
</dbReference>
<evidence type="ECO:0000256" key="6">
    <source>
        <dbReference type="ARBA" id="ARBA00022833"/>
    </source>
</evidence>
<evidence type="ECO:0000256" key="1">
    <source>
        <dbReference type="ARBA" id="ARBA00001947"/>
    </source>
</evidence>
<accession>E3M1N9</accession>
<dbReference type="InterPro" id="IPR018497">
    <property type="entry name" value="Peptidase_M13_C"/>
</dbReference>
<evidence type="ECO:0000259" key="10">
    <source>
        <dbReference type="Pfam" id="PF01431"/>
    </source>
</evidence>
<keyword evidence="13" id="KW-1185">Reference proteome</keyword>
<dbReference type="InterPro" id="IPR024079">
    <property type="entry name" value="MetalloPept_cat_dom_sf"/>
</dbReference>
<evidence type="ECO:0000256" key="5">
    <source>
        <dbReference type="ARBA" id="ARBA00022801"/>
    </source>
</evidence>
<dbReference type="GO" id="GO:0005886">
    <property type="term" value="C:plasma membrane"/>
    <property type="evidence" value="ECO:0007669"/>
    <property type="project" value="TreeGrafter"/>
</dbReference>
<organism evidence="13">
    <name type="scientific">Caenorhabditis remanei</name>
    <name type="common">Caenorhabditis vulgaris</name>
    <dbReference type="NCBI Taxonomy" id="31234"/>
    <lineage>
        <taxon>Eukaryota</taxon>
        <taxon>Metazoa</taxon>
        <taxon>Ecdysozoa</taxon>
        <taxon>Nematoda</taxon>
        <taxon>Chromadorea</taxon>
        <taxon>Rhabditida</taxon>
        <taxon>Rhabditina</taxon>
        <taxon>Rhabditomorpha</taxon>
        <taxon>Rhabditoidea</taxon>
        <taxon>Rhabditidae</taxon>
        <taxon>Peloderinae</taxon>
        <taxon>Caenorhabditis</taxon>
    </lineage>
</organism>
<keyword evidence="7" id="KW-0482">Metalloprotease</keyword>
<comment type="similarity">
    <text evidence="2">Belongs to the peptidase M13 family.</text>
</comment>
<evidence type="ECO:0000313" key="12">
    <source>
        <dbReference type="EMBL" id="EFO88807.1"/>
    </source>
</evidence>
<dbReference type="HOGENOM" id="CLU_006187_5_0_1"/>
<keyword evidence="6" id="KW-0862">Zinc</keyword>
<feature type="domain" description="Peptidase M13 C-terminal" evidence="10">
    <location>
        <begin position="492"/>
        <end position="694"/>
    </location>
</feature>
<keyword evidence="9" id="KW-1133">Transmembrane helix</keyword>
<dbReference type="PANTHER" id="PTHR11733">
    <property type="entry name" value="ZINC METALLOPROTEASE FAMILY M13 NEPRILYSIN-RELATED"/>
    <property type="match status" value="1"/>
</dbReference>
<evidence type="ECO:0000256" key="2">
    <source>
        <dbReference type="ARBA" id="ARBA00007357"/>
    </source>
</evidence>
<dbReference type="GO" id="GO:0046872">
    <property type="term" value="F:metal ion binding"/>
    <property type="evidence" value="ECO:0007669"/>
    <property type="project" value="UniProtKB-KW"/>
</dbReference>
<keyword evidence="4" id="KW-0479">Metal-binding</keyword>
<proteinExistence type="inferred from homology"/>
<dbReference type="InParanoid" id="E3M1N9"/>
<keyword evidence="5" id="KW-0378">Hydrolase</keyword>
<dbReference type="Pfam" id="PF01431">
    <property type="entry name" value="Peptidase_M13"/>
    <property type="match status" value="1"/>
</dbReference>
<reference evidence="12" key="1">
    <citation type="submission" date="2007-07" db="EMBL/GenBank/DDBJ databases">
        <title>PCAP assembly of the Caenorhabditis remanei genome.</title>
        <authorList>
            <consortium name="The Caenorhabditis remanei Sequencing Consortium"/>
            <person name="Wilson R.K."/>
        </authorList>
    </citation>
    <scope>NUCLEOTIDE SEQUENCE [LARGE SCALE GENOMIC DNA]</scope>
    <source>
        <strain evidence="12">PB4641</strain>
    </source>
</reference>
<feature type="transmembrane region" description="Helical" evidence="9">
    <location>
        <begin position="107"/>
        <end position="130"/>
    </location>
</feature>
<keyword evidence="9" id="KW-0472">Membrane</keyword>
<evidence type="ECO:0000256" key="7">
    <source>
        <dbReference type="ARBA" id="ARBA00023049"/>
    </source>
</evidence>
<keyword evidence="3" id="KW-0645">Protease</keyword>
<dbReference type="Proteomes" id="UP000008281">
    <property type="component" value="Unassembled WGS sequence"/>
</dbReference>
<gene>
    <name evidence="12" type="ORF">CRE_06589</name>
</gene>
<dbReference type="PROSITE" id="PS51885">
    <property type="entry name" value="NEPRILYSIN"/>
    <property type="match status" value="1"/>
</dbReference>
<dbReference type="Pfam" id="PF05649">
    <property type="entry name" value="Peptidase_M13_N"/>
    <property type="match status" value="1"/>
</dbReference>
<name>E3M1N9_CAERE</name>
<dbReference type="AlphaFoldDB" id="E3M1N9"/>